<dbReference type="EMBL" id="SMGD01000016">
    <property type="protein sequence ID" value="TCK47045.1"/>
    <property type="molecule type" value="Genomic_DNA"/>
</dbReference>
<dbReference type="AlphaFoldDB" id="A0A4R1J8W8"/>
<keyword evidence="1" id="KW-0472">Membrane</keyword>
<evidence type="ECO:0000313" key="2">
    <source>
        <dbReference type="EMBL" id="TCK47045.1"/>
    </source>
</evidence>
<dbReference type="GO" id="GO:0043683">
    <property type="term" value="P:type IV pilus assembly"/>
    <property type="evidence" value="ECO:0007669"/>
    <property type="project" value="InterPro"/>
</dbReference>
<gene>
    <name evidence="2" type="ORF">EV690_3199</name>
</gene>
<dbReference type="Pfam" id="PF16074">
    <property type="entry name" value="PilW"/>
    <property type="match status" value="1"/>
</dbReference>
<name>A0A4R1J8W8_9GAMM</name>
<sequence length="295" mass="32384">MKQMQSRGYSLVEVMIALSLALLILAGGYHWYLNLLVQQQRIVQYANIRLRGEAAVNLIAYSITNTGSWAGLNDLFNEKTLVGLNQDLCQLAQLPVISDEDGFAAVIEAFAVPSNTSQMGCIGTHTHPLLSGSPVIQLRELTGPVTTKPDKGVIWQKTQSNGAVNYWAYQSEWFFLVHDGKKIGLMRLYADADGVKGATGGVLIQAITQLNMQFGLCSASGELTWVALSQMDRQSWVKVRMIHLGLLAQALNPDPSYLNTNQYTLAGKRVGPFNDHYRRIAFNQLVALSPGEGPC</sequence>
<evidence type="ECO:0000256" key="1">
    <source>
        <dbReference type="SAM" id="Phobius"/>
    </source>
</evidence>
<dbReference type="NCBIfam" id="TIGR02532">
    <property type="entry name" value="IV_pilin_GFxxxE"/>
    <property type="match status" value="1"/>
</dbReference>
<keyword evidence="1" id="KW-1133">Transmembrane helix</keyword>
<proteinExistence type="predicted"/>
<dbReference type="Pfam" id="PF07963">
    <property type="entry name" value="N_methyl"/>
    <property type="match status" value="1"/>
</dbReference>
<protein>
    <submittedName>
        <fullName evidence="2">Prepilin-type N-terminal cleavage/methylation domain-containing protein</fullName>
    </submittedName>
</protein>
<evidence type="ECO:0000313" key="3">
    <source>
        <dbReference type="Proteomes" id="UP000295565"/>
    </source>
</evidence>
<dbReference type="InterPro" id="IPR012902">
    <property type="entry name" value="N_methyl_site"/>
</dbReference>
<keyword evidence="1" id="KW-0812">Transmembrane</keyword>
<organism evidence="2 3">
    <name type="scientific">Celerinatantimonas diazotrophica</name>
    <dbReference type="NCBI Taxonomy" id="412034"/>
    <lineage>
        <taxon>Bacteria</taxon>
        <taxon>Pseudomonadati</taxon>
        <taxon>Pseudomonadota</taxon>
        <taxon>Gammaproteobacteria</taxon>
        <taxon>Celerinatantimonadaceae</taxon>
        <taxon>Celerinatantimonas</taxon>
    </lineage>
</organism>
<feature type="transmembrane region" description="Helical" evidence="1">
    <location>
        <begin position="12"/>
        <end position="32"/>
    </location>
</feature>
<dbReference type="Proteomes" id="UP000295565">
    <property type="component" value="Unassembled WGS sequence"/>
</dbReference>
<accession>A0A4R1J8W8</accession>
<comment type="caution">
    <text evidence="2">The sequence shown here is derived from an EMBL/GenBank/DDBJ whole genome shotgun (WGS) entry which is preliminary data.</text>
</comment>
<keyword evidence="3" id="KW-1185">Reference proteome</keyword>
<dbReference type="InterPro" id="IPR032092">
    <property type="entry name" value="PilW"/>
</dbReference>
<reference evidence="2 3" key="1">
    <citation type="submission" date="2019-03" db="EMBL/GenBank/DDBJ databases">
        <title>Genomic Encyclopedia of Type Strains, Phase IV (KMG-IV): sequencing the most valuable type-strain genomes for metagenomic binning, comparative biology and taxonomic classification.</title>
        <authorList>
            <person name="Goeker M."/>
        </authorList>
    </citation>
    <scope>NUCLEOTIDE SEQUENCE [LARGE SCALE GENOMIC DNA]</scope>
    <source>
        <strain evidence="2 3">DSM 18577</strain>
    </source>
</reference>